<keyword evidence="1" id="KW-0521">NADP</keyword>
<evidence type="ECO:0000256" key="2">
    <source>
        <dbReference type="ARBA" id="ARBA00023002"/>
    </source>
</evidence>
<dbReference type="PANTHER" id="PTHR47706:SF9">
    <property type="entry name" value="NMRA-LIKE DOMAIN-CONTAINING PROTEIN-RELATED"/>
    <property type="match status" value="1"/>
</dbReference>
<dbReference type="CDD" id="cd05259">
    <property type="entry name" value="PCBER_SDR_a"/>
    <property type="match status" value="1"/>
</dbReference>
<name>A0AAN6IIY7_9EURO</name>
<evidence type="ECO:0000256" key="1">
    <source>
        <dbReference type="ARBA" id="ARBA00022857"/>
    </source>
</evidence>
<keyword evidence="2" id="KW-0560">Oxidoreductase</keyword>
<dbReference type="Pfam" id="PF05368">
    <property type="entry name" value="NmrA"/>
    <property type="match status" value="1"/>
</dbReference>
<dbReference type="Proteomes" id="UP001203852">
    <property type="component" value="Unassembled WGS sequence"/>
</dbReference>
<reference evidence="4" key="1">
    <citation type="journal article" date="2022" name="bioRxiv">
        <title>Deciphering the potential niche of two novel black yeast fungi from a biological soil crust based on their genomes, phenotypes, and melanin regulation.</title>
        <authorList>
            <consortium name="DOE Joint Genome Institute"/>
            <person name="Carr E.C."/>
            <person name="Barton Q."/>
            <person name="Grambo S."/>
            <person name="Sullivan M."/>
            <person name="Renfro C.M."/>
            <person name="Kuo A."/>
            <person name="Pangilinan J."/>
            <person name="Lipzen A."/>
            <person name="Keymanesh K."/>
            <person name="Savage E."/>
            <person name="Barry K."/>
            <person name="Grigoriev I.V."/>
            <person name="Riekhof W.R."/>
            <person name="Harris S.S."/>
        </authorList>
    </citation>
    <scope>NUCLEOTIDE SEQUENCE</scope>
    <source>
        <strain evidence="4">JF 03-4F</strain>
    </source>
</reference>
<comment type="caution">
    <text evidence="4">The sequence shown here is derived from an EMBL/GenBank/DDBJ whole genome shotgun (WGS) entry which is preliminary data.</text>
</comment>
<accession>A0AAN6IIY7</accession>
<dbReference type="SUPFAM" id="SSF51735">
    <property type="entry name" value="NAD(P)-binding Rossmann-fold domains"/>
    <property type="match status" value="1"/>
</dbReference>
<evidence type="ECO:0000313" key="5">
    <source>
        <dbReference type="Proteomes" id="UP001203852"/>
    </source>
</evidence>
<evidence type="ECO:0000259" key="3">
    <source>
        <dbReference type="Pfam" id="PF05368"/>
    </source>
</evidence>
<dbReference type="PANTHER" id="PTHR47706">
    <property type="entry name" value="NMRA-LIKE FAMILY PROTEIN"/>
    <property type="match status" value="1"/>
</dbReference>
<feature type="domain" description="NmrA-like" evidence="3">
    <location>
        <begin position="7"/>
        <end position="239"/>
    </location>
</feature>
<dbReference type="EMBL" id="MU404350">
    <property type="protein sequence ID" value="KAI1618910.1"/>
    <property type="molecule type" value="Genomic_DNA"/>
</dbReference>
<dbReference type="Gene3D" id="3.90.25.10">
    <property type="entry name" value="UDP-galactose 4-epimerase, domain 1"/>
    <property type="match status" value="1"/>
</dbReference>
<dbReference type="AlphaFoldDB" id="A0AAN6IIY7"/>
<dbReference type="InterPro" id="IPR008030">
    <property type="entry name" value="NmrA-like"/>
</dbReference>
<sequence>MSSSPIEKVTVVGGSGLTGAEIVRHLLRANFDVSVLSRASSNAQIPNGAKVIKTDYTHDSLVAALKGQDAVVSAMATFHLEQQFPIIDAAAEAGVRRFIPSEYGVDTSDPSVTNLVPLTGLKRDAVERLKAKESTGMSWTGLIVGAFFDSILDMPGMLGVNMAEKTLTVFDGGNITFEATNLAQIGRAVTAVLSAEHVEETANQYIYINSFTISQNQMLKTFQDLTGNAFQVTHAKKQEAQTVADEKIRGGPSDEEAWRRGNYEAIVLLMLNNGGFCEFSKTKGLWNDRLGLPLEDAEETIRSYLASKGLVK</sequence>
<evidence type="ECO:0000313" key="4">
    <source>
        <dbReference type="EMBL" id="KAI1618910.1"/>
    </source>
</evidence>
<proteinExistence type="predicted"/>
<dbReference type="InterPro" id="IPR051609">
    <property type="entry name" value="NmrA/Isoflavone_reductase-like"/>
</dbReference>
<protein>
    <recommendedName>
        <fullName evidence="3">NmrA-like domain-containing protein</fullName>
    </recommendedName>
</protein>
<dbReference type="Gene3D" id="3.40.50.720">
    <property type="entry name" value="NAD(P)-binding Rossmann-like Domain"/>
    <property type="match status" value="1"/>
</dbReference>
<organism evidence="4 5">
    <name type="scientific">Exophiala viscosa</name>
    <dbReference type="NCBI Taxonomy" id="2486360"/>
    <lineage>
        <taxon>Eukaryota</taxon>
        <taxon>Fungi</taxon>
        <taxon>Dikarya</taxon>
        <taxon>Ascomycota</taxon>
        <taxon>Pezizomycotina</taxon>
        <taxon>Eurotiomycetes</taxon>
        <taxon>Chaetothyriomycetidae</taxon>
        <taxon>Chaetothyriales</taxon>
        <taxon>Herpotrichiellaceae</taxon>
        <taxon>Exophiala</taxon>
    </lineage>
</organism>
<keyword evidence="5" id="KW-1185">Reference proteome</keyword>
<dbReference type="InterPro" id="IPR036291">
    <property type="entry name" value="NAD(P)-bd_dom_sf"/>
</dbReference>
<gene>
    <name evidence="4" type="ORF">EDD36DRAFT_427418</name>
</gene>
<dbReference type="InterPro" id="IPR045312">
    <property type="entry name" value="PCBER-like"/>
</dbReference>
<dbReference type="GO" id="GO:0016491">
    <property type="term" value="F:oxidoreductase activity"/>
    <property type="evidence" value="ECO:0007669"/>
    <property type="project" value="UniProtKB-KW"/>
</dbReference>